<dbReference type="PIRSF" id="PIRSF004990">
    <property type="entry name" value="UCP004990"/>
    <property type="match status" value="1"/>
</dbReference>
<evidence type="ECO:0008006" key="4">
    <source>
        <dbReference type="Google" id="ProtNLM"/>
    </source>
</evidence>
<dbReference type="InterPro" id="IPR019216">
    <property type="entry name" value="DUF2116_treble_clef"/>
</dbReference>
<feature type="transmembrane region" description="Helical" evidence="1">
    <location>
        <begin position="47"/>
        <end position="64"/>
    </location>
</feature>
<dbReference type="Pfam" id="PF09889">
    <property type="entry name" value="DUF2116"/>
    <property type="match status" value="1"/>
</dbReference>
<name>A0A8J8TE47_9ARCH</name>
<evidence type="ECO:0000313" key="2">
    <source>
        <dbReference type="EMBL" id="TQS81594.1"/>
    </source>
</evidence>
<dbReference type="RefSeq" id="WP_020448177.1">
    <property type="nucleotide sequence ID" value="NZ_CAYAYA010000045.1"/>
</dbReference>
<dbReference type="AlphaFoldDB" id="A0A8J8TE47"/>
<evidence type="ECO:0000256" key="1">
    <source>
        <dbReference type="SAM" id="Phobius"/>
    </source>
</evidence>
<reference evidence="2" key="1">
    <citation type="submission" date="2016-03" db="EMBL/GenBank/DDBJ databases">
        <authorList>
            <person name="Borrel G."/>
            <person name="Mccann A."/>
            <person name="O'Toole P.W."/>
        </authorList>
    </citation>
    <scope>NUCLEOTIDE SEQUENCE</scope>
    <source>
        <strain evidence="2">183</strain>
    </source>
</reference>
<sequence length="65" mass="7313">MATASLVPHSHCKLCEEPITEGEEYCSEKCKTEYESKEKKSNLKENLFIVVAAIVVIAIGVIFYF</sequence>
<accession>A0A8J8TE47</accession>
<keyword evidence="1" id="KW-1133">Transmembrane helix</keyword>
<gene>
    <name evidence="2" type="ORF">A3207_04115</name>
</gene>
<keyword evidence="1" id="KW-0472">Membrane</keyword>
<proteinExistence type="predicted"/>
<evidence type="ECO:0000313" key="3">
    <source>
        <dbReference type="Proteomes" id="UP000752814"/>
    </source>
</evidence>
<organism evidence="2 3">
    <name type="scientific">Candidatus Methanomassiliicoccus intestinalis</name>
    <dbReference type="NCBI Taxonomy" id="1406512"/>
    <lineage>
        <taxon>Archaea</taxon>
        <taxon>Methanobacteriati</taxon>
        <taxon>Thermoplasmatota</taxon>
        <taxon>Thermoplasmata</taxon>
        <taxon>Methanomassiliicoccales</taxon>
        <taxon>Methanomassiliicoccaceae</taxon>
        <taxon>Methanomassiliicoccus</taxon>
    </lineage>
</organism>
<dbReference type="Proteomes" id="UP000752814">
    <property type="component" value="Unassembled WGS sequence"/>
</dbReference>
<dbReference type="GeneID" id="41322688"/>
<comment type="caution">
    <text evidence="2">The sequence shown here is derived from an EMBL/GenBank/DDBJ whole genome shotgun (WGS) entry which is preliminary data.</text>
</comment>
<protein>
    <recommendedName>
        <fullName evidence="4">DUF2116 family Zn-ribbon domain-containing protein</fullName>
    </recommendedName>
</protein>
<dbReference type="EMBL" id="LVVT01000022">
    <property type="protein sequence ID" value="TQS81594.1"/>
    <property type="molecule type" value="Genomic_DNA"/>
</dbReference>
<keyword evidence="1" id="KW-0812">Transmembrane</keyword>